<dbReference type="EMBL" id="QWKH01000143">
    <property type="protein sequence ID" value="NBI35520.1"/>
    <property type="molecule type" value="Genomic_DNA"/>
</dbReference>
<proteinExistence type="predicted"/>
<evidence type="ECO:0000313" key="1">
    <source>
        <dbReference type="EMBL" id="NBI35520.1"/>
    </source>
</evidence>
<name>A0A7C9JET6_9BACT</name>
<dbReference type="AlphaFoldDB" id="A0A7C9JET6"/>
<organism evidence="1">
    <name type="scientific">Muribaculaceae bacterium Z82</name>
    <dbReference type="NCBI Taxonomy" id="2304548"/>
    <lineage>
        <taxon>Bacteria</taxon>
        <taxon>Pseudomonadati</taxon>
        <taxon>Bacteroidota</taxon>
        <taxon>Bacteroidia</taxon>
        <taxon>Bacteroidales</taxon>
        <taxon>Muribaculaceae</taxon>
    </lineage>
</organism>
<gene>
    <name evidence="1" type="ORF">D1639_10875</name>
</gene>
<sequence length="128" mass="14273">MAKHTHSKAKSKAAPRESAVKTYKGWTHVPESAFPHLYMKLLRSGIRLRGDAMFLLGLMISDSINRRIGAEYPAQAVYEQEEFPLLDSPEAVRRAIRLIEGAGLVAYDEDSDIVSIPDSTYALIEVAR</sequence>
<accession>A0A7C9JET6</accession>
<reference evidence="1" key="1">
    <citation type="submission" date="2018-08" db="EMBL/GenBank/DDBJ databases">
        <title>Murine metabolic-syndrome-specific gut microbial biobank.</title>
        <authorList>
            <person name="Liu C."/>
        </authorList>
    </citation>
    <scope>NUCLEOTIDE SEQUENCE [LARGE SCALE GENOMIC DNA]</scope>
    <source>
        <strain evidence="1">Z82</strain>
    </source>
</reference>
<comment type="caution">
    <text evidence="1">The sequence shown here is derived from an EMBL/GenBank/DDBJ whole genome shotgun (WGS) entry which is preliminary data.</text>
</comment>
<protein>
    <submittedName>
        <fullName evidence="1">Uncharacterized protein</fullName>
    </submittedName>
</protein>